<evidence type="ECO:0000313" key="1">
    <source>
        <dbReference type="EMBL" id="KAF9441853.1"/>
    </source>
</evidence>
<dbReference type="PANTHER" id="PTHR33481:SF1">
    <property type="entry name" value="ENDONUCLEASE_EXONUCLEASE_PHOSPHATASE DOMAIN-CONTAINING PROTEIN-RELATED"/>
    <property type="match status" value="1"/>
</dbReference>
<dbReference type="PANTHER" id="PTHR33481">
    <property type="entry name" value="REVERSE TRANSCRIPTASE"/>
    <property type="match status" value="1"/>
</dbReference>
<reference evidence="1" key="1">
    <citation type="submission" date="2020-11" db="EMBL/GenBank/DDBJ databases">
        <authorList>
            <consortium name="DOE Joint Genome Institute"/>
            <person name="Ahrendt S."/>
            <person name="Riley R."/>
            <person name="Andreopoulos W."/>
            <person name="Labutti K."/>
            <person name="Pangilinan J."/>
            <person name="Ruiz-Duenas F.J."/>
            <person name="Barrasa J.M."/>
            <person name="Sanchez-Garcia M."/>
            <person name="Camarero S."/>
            <person name="Miyauchi S."/>
            <person name="Serrano A."/>
            <person name="Linde D."/>
            <person name="Babiker R."/>
            <person name="Drula E."/>
            <person name="Ayuso-Fernandez I."/>
            <person name="Pacheco R."/>
            <person name="Padilla G."/>
            <person name="Ferreira P."/>
            <person name="Barriuso J."/>
            <person name="Kellner H."/>
            <person name="Castanera R."/>
            <person name="Alfaro M."/>
            <person name="Ramirez L."/>
            <person name="Pisabarro A.G."/>
            <person name="Kuo A."/>
            <person name="Tritt A."/>
            <person name="Lipzen A."/>
            <person name="He G."/>
            <person name="Yan M."/>
            <person name="Ng V."/>
            <person name="Cullen D."/>
            <person name="Martin F."/>
            <person name="Rosso M.-N."/>
            <person name="Henrissat B."/>
            <person name="Hibbett D."/>
            <person name="Martinez A.T."/>
            <person name="Grigoriev I.V."/>
        </authorList>
    </citation>
    <scope>NUCLEOTIDE SEQUENCE</scope>
    <source>
        <strain evidence="1">MF-IS2</strain>
    </source>
</reference>
<proteinExistence type="predicted"/>
<dbReference type="Proteomes" id="UP000807342">
    <property type="component" value="Unassembled WGS sequence"/>
</dbReference>
<accession>A0A9P5WZQ4</accession>
<dbReference type="AlphaFoldDB" id="A0A9P5WZQ4"/>
<comment type="caution">
    <text evidence="1">The sequence shown here is derived from an EMBL/GenBank/DDBJ whole genome shotgun (WGS) entry which is preliminary data.</text>
</comment>
<name>A0A9P5WZQ4_9AGAR</name>
<gene>
    <name evidence="1" type="ORF">P691DRAFT_682726</name>
</gene>
<organism evidence="1 2">
    <name type="scientific">Macrolepiota fuliginosa MF-IS2</name>
    <dbReference type="NCBI Taxonomy" id="1400762"/>
    <lineage>
        <taxon>Eukaryota</taxon>
        <taxon>Fungi</taxon>
        <taxon>Dikarya</taxon>
        <taxon>Basidiomycota</taxon>
        <taxon>Agaricomycotina</taxon>
        <taxon>Agaricomycetes</taxon>
        <taxon>Agaricomycetidae</taxon>
        <taxon>Agaricales</taxon>
        <taxon>Agaricineae</taxon>
        <taxon>Agaricaceae</taxon>
        <taxon>Macrolepiota</taxon>
    </lineage>
</organism>
<evidence type="ECO:0008006" key="3">
    <source>
        <dbReference type="Google" id="ProtNLM"/>
    </source>
</evidence>
<keyword evidence="2" id="KW-1185">Reference proteome</keyword>
<dbReference type="EMBL" id="MU151766">
    <property type="protein sequence ID" value="KAF9441853.1"/>
    <property type="molecule type" value="Genomic_DNA"/>
</dbReference>
<protein>
    <recommendedName>
        <fullName evidence="3">Reverse transcriptase</fullName>
    </recommendedName>
</protein>
<sequence length="131" mass="15015">MLRSTLFQEPLPLPHPVEVDLTMQNPEEIAYEEVTATEVHEALFSSSANLASGASQINYAMLKWAWLFIEDKLMMLIRRCLSKGYHPVQWRKAVAVALHKPNKPDYTQPRAYRLIMLLECMGKLLEKVVAC</sequence>
<dbReference type="OrthoDB" id="412006at2759"/>
<evidence type="ECO:0000313" key="2">
    <source>
        <dbReference type="Proteomes" id="UP000807342"/>
    </source>
</evidence>